<organism evidence="4 5">
    <name type="scientific">Floccifex porci</name>
    <dbReference type="NCBI Taxonomy" id="2606629"/>
    <lineage>
        <taxon>Bacteria</taxon>
        <taxon>Bacillati</taxon>
        <taxon>Bacillota</taxon>
        <taxon>Erysipelotrichia</taxon>
        <taxon>Erysipelotrichales</taxon>
        <taxon>Erysipelotrichaceae</taxon>
        <taxon>Floccifex</taxon>
    </lineage>
</organism>
<dbReference type="GO" id="GO:0016746">
    <property type="term" value="F:acyltransferase activity"/>
    <property type="evidence" value="ECO:0007669"/>
    <property type="project" value="UniProtKB-KW"/>
</dbReference>
<protein>
    <submittedName>
        <fullName evidence="4">Dihydrolipoamide acyltransferase</fullName>
    </submittedName>
</protein>
<feature type="active site" evidence="1">
    <location>
        <position position="65"/>
    </location>
</feature>
<dbReference type="Gene3D" id="3.10.129.10">
    <property type="entry name" value="Hotdog Thioesterase"/>
    <property type="match status" value="1"/>
</dbReference>
<gene>
    <name evidence="4" type="ORF">FYJ50_10120</name>
</gene>
<evidence type="ECO:0000256" key="1">
    <source>
        <dbReference type="PIRSR" id="PIRSR014972-1"/>
    </source>
</evidence>
<comment type="caution">
    <text evidence="4">The sequence shown here is derived from an EMBL/GenBank/DDBJ whole genome shotgun (WGS) entry which is preliminary data.</text>
</comment>
<dbReference type="EMBL" id="VUMM01000033">
    <property type="protein sequence ID" value="MSS02425.1"/>
    <property type="molecule type" value="Genomic_DNA"/>
</dbReference>
<keyword evidence="5" id="KW-1185">Reference proteome</keyword>
<dbReference type="RefSeq" id="WP_154461614.1">
    <property type="nucleotide sequence ID" value="NZ_JAQYTQ010000058.1"/>
</dbReference>
<dbReference type="InterPro" id="IPR054485">
    <property type="entry name" value="FlK-like_dom"/>
</dbReference>
<dbReference type="Pfam" id="PF22636">
    <property type="entry name" value="FlK"/>
    <property type="match status" value="1"/>
</dbReference>
<dbReference type="PANTHER" id="PTHR36934">
    <property type="entry name" value="BLR0278 PROTEIN"/>
    <property type="match status" value="1"/>
</dbReference>
<reference evidence="4 5" key="1">
    <citation type="submission" date="2019-08" db="EMBL/GenBank/DDBJ databases">
        <title>In-depth cultivation of the pig gut microbiome towards novel bacterial diversity and tailored functional studies.</title>
        <authorList>
            <person name="Wylensek D."/>
            <person name="Hitch T.C.A."/>
            <person name="Clavel T."/>
        </authorList>
    </citation>
    <scope>NUCLEOTIDE SEQUENCE [LARGE SCALE GENOMIC DNA]</scope>
    <source>
        <strain evidence="4 5">LKV-178-WT-2G</strain>
    </source>
</reference>
<feature type="binding site" evidence="2">
    <location>
        <position position="58"/>
    </location>
    <ligand>
        <name>substrate</name>
    </ligand>
</feature>
<evidence type="ECO:0000313" key="4">
    <source>
        <dbReference type="EMBL" id="MSS02425.1"/>
    </source>
</evidence>
<feature type="active site" evidence="1">
    <location>
        <position position="31"/>
    </location>
</feature>
<accession>A0A7X2N4N1</accession>
<feature type="binding site" evidence="2">
    <location>
        <position position="109"/>
    </location>
    <ligand>
        <name>substrate</name>
    </ligand>
</feature>
<evidence type="ECO:0000259" key="3">
    <source>
        <dbReference type="Pfam" id="PF22636"/>
    </source>
</evidence>
<feature type="binding site" evidence="2">
    <location>
        <position position="58"/>
    </location>
    <ligand>
        <name>CoA</name>
        <dbReference type="ChEBI" id="CHEBI:57287"/>
    </ligand>
</feature>
<sequence>MEFKSVTIKRTVQMEHSAKEMKSGSLEVLATPQMISWMEEASCLCLEGQLEPGFTSVGTYLNVSHDKASLIGATIYISSEISKIDDRKVCFQVIATENDEIIGKGYHERFIVNENKFIEKLK</sequence>
<name>A0A7X2N4N1_9FIRM</name>
<dbReference type="Proteomes" id="UP000470082">
    <property type="component" value="Unassembled WGS sequence"/>
</dbReference>
<keyword evidence="4" id="KW-0808">Transferase</keyword>
<evidence type="ECO:0000313" key="5">
    <source>
        <dbReference type="Proteomes" id="UP000470082"/>
    </source>
</evidence>
<feature type="active site" evidence="1">
    <location>
        <position position="39"/>
    </location>
</feature>
<dbReference type="SUPFAM" id="SSF54637">
    <property type="entry name" value="Thioesterase/thiol ester dehydrase-isomerase"/>
    <property type="match status" value="1"/>
</dbReference>
<evidence type="ECO:0000256" key="2">
    <source>
        <dbReference type="PIRSR" id="PIRSR014972-2"/>
    </source>
</evidence>
<keyword evidence="4" id="KW-0012">Acyltransferase</keyword>
<proteinExistence type="predicted"/>
<feature type="domain" description="Fluoroacetyl-CoA-specific thioesterase-like" evidence="3">
    <location>
        <begin position="12"/>
        <end position="114"/>
    </location>
</feature>
<dbReference type="AlphaFoldDB" id="A0A7X2N4N1"/>
<dbReference type="InterPro" id="IPR025540">
    <property type="entry name" value="FlK"/>
</dbReference>
<dbReference type="PIRSF" id="PIRSF014972">
    <property type="entry name" value="FlK"/>
    <property type="match status" value="1"/>
</dbReference>
<dbReference type="InterPro" id="IPR029069">
    <property type="entry name" value="HotDog_dom_sf"/>
</dbReference>
<dbReference type="PANTHER" id="PTHR36934:SF1">
    <property type="entry name" value="THIOESTERASE DOMAIN-CONTAINING PROTEIN"/>
    <property type="match status" value="1"/>
</dbReference>